<evidence type="ECO:0000256" key="1">
    <source>
        <dbReference type="SAM" id="SignalP"/>
    </source>
</evidence>
<keyword evidence="3" id="KW-1185">Reference proteome</keyword>
<proteinExistence type="predicted"/>
<dbReference type="EMBL" id="CP001896">
    <property type="protein sequence ID" value="ADC61062.1"/>
    <property type="molecule type" value="Genomic_DNA"/>
</dbReference>
<sequence length="210" mass="22570">MKISPSLRRRYALAVSLTGLAFPVAASDALLTGLERTITWNHPENIFAESVLDLEFDTAVKPDTLIIKRATQAGMDYRVVFEALSVASNLPVEFDGTCIDGDRSVSGGGEVAGSCFVQAGTHDFDADGLPELIIALGDGRMRLEVNVFSYHPPARPADAIRPENWGLIGHFSGQSNAVIDGQSVALPFGSQGFEQKMVFVDGRFIESAPQ</sequence>
<evidence type="ECO:0008006" key="4">
    <source>
        <dbReference type="Google" id="ProtNLM"/>
    </source>
</evidence>
<accession>D3RVD5</accession>
<dbReference type="KEGG" id="alv:Alvin_0092"/>
<name>D3RVD5_ALLVD</name>
<dbReference type="OrthoDB" id="7060005at2"/>
<keyword evidence="1" id="KW-0732">Signal</keyword>
<evidence type="ECO:0000313" key="2">
    <source>
        <dbReference type="EMBL" id="ADC61062.1"/>
    </source>
</evidence>
<feature type="chain" id="PRO_5003050636" description="FG-GAP repeat protein" evidence="1">
    <location>
        <begin position="27"/>
        <end position="210"/>
    </location>
</feature>
<dbReference type="RefSeq" id="WP_012969338.1">
    <property type="nucleotide sequence ID" value="NC_013851.1"/>
</dbReference>
<dbReference type="HOGENOM" id="CLU_1358095_0_0_6"/>
<gene>
    <name evidence="2" type="ordered locus">Alvin_0092</name>
</gene>
<dbReference type="eggNOG" id="ENOG5033NDJ">
    <property type="taxonomic scope" value="Bacteria"/>
</dbReference>
<dbReference type="Proteomes" id="UP000001441">
    <property type="component" value="Chromosome"/>
</dbReference>
<reference evidence="2 3" key="1">
    <citation type="journal article" date="2011" name="Stand. Genomic Sci.">
        <title>Complete genome sequence of Allochromatium vinosum DSM 180(T).</title>
        <authorList>
            <person name="Weissgerber T."/>
            <person name="Zigann R."/>
            <person name="Bruce D."/>
            <person name="Chang Y.J."/>
            <person name="Detter J.C."/>
            <person name="Han C."/>
            <person name="Hauser L."/>
            <person name="Jeffries C.D."/>
            <person name="Land M."/>
            <person name="Munk A.C."/>
            <person name="Tapia R."/>
            <person name="Dahl C."/>
        </authorList>
    </citation>
    <scope>NUCLEOTIDE SEQUENCE [LARGE SCALE GENOMIC DNA]</scope>
    <source>
        <strain evidence="3">ATCC 17899 / DSM 180 / NBRC 103801 / NCIMB 10441 / D</strain>
    </source>
</reference>
<evidence type="ECO:0000313" key="3">
    <source>
        <dbReference type="Proteomes" id="UP000001441"/>
    </source>
</evidence>
<dbReference type="STRING" id="572477.Alvin_0092"/>
<organism evidence="2 3">
    <name type="scientific">Allochromatium vinosum (strain ATCC 17899 / DSM 180 / NBRC 103801 / NCIMB 10441 / D)</name>
    <name type="common">Chromatium vinosum</name>
    <dbReference type="NCBI Taxonomy" id="572477"/>
    <lineage>
        <taxon>Bacteria</taxon>
        <taxon>Pseudomonadati</taxon>
        <taxon>Pseudomonadota</taxon>
        <taxon>Gammaproteobacteria</taxon>
        <taxon>Chromatiales</taxon>
        <taxon>Chromatiaceae</taxon>
        <taxon>Allochromatium</taxon>
    </lineage>
</organism>
<feature type="signal peptide" evidence="1">
    <location>
        <begin position="1"/>
        <end position="26"/>
    </location>
</feature>
<dbReference type="AlphaFoldDB" id="D3RVD5"/>
<protein>
    <recommendedName>
        <fullName evidence="4">FG-GAP repeat protein</fullName>
    </recommendedName>
</protein>